<dbReference type="Proteomes" id="UP000001868">
    <property type="component" value="Chromosome"/>
</dbReference>
<accession>B4RD18</accession>
<dbReference type="STRING" id="450851.PHZ_c0208"/>
<dbReference type="KEGG" id="pzu:PHZ_c0208"/>
<gene>
    <name evidence="1" type="ordered locus">PHZ_c0208</name>
</gene>
<evidence type="ECO:0000313" key="1">
    <source>
        <dbReference type="EMBL" id="ACG76622.1"/>
    </source>
</evidence>
<evidence type="ECO:0000313" key="2">
    <source>
        <dbReference type="Proteomes" id="UP000001868"/>
    </source>
</evidence>
<protein>
    <recommendedName>
        <fullName evidence="3">Peptidase S1</fullName>
    </recommendedName>
</protein>
<organism evidence="1 2">
    <name type="scientific">Phenylobacterium zucineum (strain HLK1)</name>
    <dbReference type="NCBI Taxonomy" id="450851"/>
    <lineage>
        <taxon>Bacteria</taxon>
        <taxon>Pseudomonadati</taxon>
        <taxon>Pseudomonadota</taxon>
        <taxon>Alphaproteobacteria</taxon>
        <taxon>Caulobacterales</taxon>
        <taxon>Caulobacteraceae</taxon>
        <taxon>Phenylobacterium</taxon>
    </lineage>
</organism>
<sequence length="318" mass="32837">MMSGSGRVFDTAVEFIQATVQLEQPTASGQRTVGTGFLISSVDASGAPRTVLVTAHHVLDGMAAPIAAIGYRTAAHDGGWTYSPAPLRIRDDAGEPLWTRHPAQDVAALVVEAPPEFAKAAIPAGYLAAEGALERQGFGPGDELIVLGFPRGLAANNAGFPILRSGRIASYPLTSKASPTFLLDFSVFPGNSGGPVFAPGGTGTARIKASGAPRPVVAGLLTQQVEFNSERLEIGVVTHARYIVETLRLMQHGIAPAVEAPAPEVAGATPVVETPERRSPVGRAIEALGRLFDRAVFALRDAGAGLIARLSGGAPAQA</sequence>
<reference evidence="1 2" key="1">
    <citation type="journal article" date="2008" name="BMC Genomics">
        <title>Complete genome of Phenylobacterium zucineum - a novel facultative intracellular bacterium isolated from human erythroleukemia cell line K562.</title>
        <authorList>
            <person name="Luo Y."/>
            <person name="Xu X."/>
            <person name="Ding Z."/>
            <person name="Liu Z."/>
            <person name="Zhang B."/>
            <person name="Yan Z."/>
            <person name="Sun J."/>
            <person name="Hu S."/>
            <person name="Hu X."/>
        </authorList>
    </citation>
    <scope>NUCLEOTIDE SEQUENCE [LARGE SCALE GENOMIC DNA]</scope>
    <source>
        <strain evidence="1 2">HLK1</strain>
    </source>
</reference>
<dbReference type="AlphaFoldDB" id="B4RD18"/>
<proteinExistence type="predicted"/>
<evidence type="ECO:0008006" key="3">
    <source>
        <dbReference type="Google" id="ProtNLM"/>
    </source>
</evidence>
<dbReference type="Gene3D" id="2.40.10.120">
    <property type="match status" value="1"/>
</dbReference>
<dbReference type="InterPro" id="IPR009003">
    <property type="entry name" value="Peptidase_S1_PA"/>
</dbReference>
<dbReference type="Pfam" id="PF13365">
    <property type="entry name" value="Trypsin_2"/>
    <property type="match status" value="1"/>
</dbReference>
<name>B4RD18_PHEZH</name>
<keyword evidence="2" id="KW-1185">Reference proteome</keyword>
<dbReference type="OrthoDB" id="212300at2"/>
<dbReference type="SUPFAM" id="SSF50494">
    <property type="entry name" value="Trypsin-like serine proteases"/>
    <property type="match status" value="1"/>
</dbReference>
<dbReference type="HOGENOM" id="CLU_985858_0_0_5"/>
<dbReference type="EMBL" id="CP000747">
    <property type="protein sequence ID" value="ACG76622.1"/>
    <property type="molecule type" value="Genomic_DNA"/>
</dbReference>
<dbReference type="eggNOG" id="COG3591">
    <property type="taxonomic scope" value="Bacteria"/>
</dbReference>